<evidence type="ECO:0000313" key="8">
    <source>
        <dbReference type="EMBL" id="KAG5524351.1"/>
    </source>
</evidence>
<keyword evidence="9" id="KW-1185">Reference proteome</keyword>
<evidence type="ECO:0000256" key="5">
    <source>
        <dbReference type="ARBA" id="ARBA00022989"/>
    </source>
</evidence>
<dbReference type="Gene3D" id="1.10.510.10">
    <property type="entry name" value="Transferase(Phosphotransferase) domain 1"/>
    <property type="match status" value="1"/>
</dbReference>
<keyword evidence="5" id="KW-1133">Transmembrane helix</keyword>
<protein>
    <submittedName>
        <fullName evidence="8">Uncharacterized protein</fullName>
    </submittedName>
</protein>
<evidence type="ECO:0000256" key="2">
    <source>
        <dbReference type="ARBA" id="ARBA00022527"/>
    </source>
</evidence>
<keyword evidence="6" id="KW-0472">Membrane</keyword>
<reference evidence="8" key="1">
    <citation type="submission" date="2020-08" db="EMBL/GenBank/DDBJ databases">
        <title>Plant Genome Project.</title>
        <authorList>
            <person name="Zhang R.-G."/>
        </authorList>
    </citation>
    <scope>NUCLEOTIDE SEQUENCE</scope>
    <source>
        <strain evidence="8">WSP0</strain>
        <tissue evidence="8">Leaf</tissue>
    </source>
</reference>
<dbReference type="PANTHER" id="PTHR27009">
    <property type="entry name" value="RUST RESISTANCE KINASE LR10-RELATED"/>
    <property type="match status" value="1"/>
</dbReference>
<dbReference type="GO" id="GO:0004674">
    <property type="term" value="F:protein serine/threonine kinase activity"/>
    <property type="evidence" value="ECO:0007669"/>
    <property type="project" value="UniProtKB-KW"/>
</dbReference>
<keyword evidence="2" id="KW-0808">Transferase</keyword>
<organism evidence="8 9">
    <name type="scientific">Rhododendron griersonianum</name>
    <dbReference type="NCBI Taxonomy" id="479676"/>
    <lineage>
        <taxon>Eukaryota</taxon>
        <taxon>Viridiplantae</taxon>
        <taxon>Streptophyta</taxon>
        <taxon>Embryophyta</taxon>
        <taxon>Tracheophyta</taxon>
        <taxon>Spermatophyta</taxon>
        <taxon>Magnoliopsida</taxon>
        <taxon>eudicotyledons</taxon>
        <taxon>Gunneridae</taxon>
        <taxon>Pentapetalae</taxon>
        <taxon>asterids</taxon>
        <taxon>Ericales</taxon>
        <taxon>Ericaceae</taxon>
        <taxon>Ericoideae</taxon>
        <taxon>Rhodoreae</taxon>
        <taxon>Rhododendron</taxon>
    </lineage>
</organism>
<dbReference type="InterPro" id="IPR045874">
    <property type="entry name" value="LRK10/LRL21-25-like"/>
</dbReference>
<comment type="subcellular location">
    <subcellularLocation>
        <location evidence="1">Membrane</location>
        <topology evidence="1">Single-pass type I membrane protein</topology>
    </subcellularLocation>
</comment>
<gene>
    <name evidence="8" type="ORF">RHGRI_031119</name>
</gene>
<evidence type="ECO:0000256" key="7">
    <source>
        <dbReference type="ARBA" id="ARBA00023180"/>
    </source>
</evidence>
<dbReference type="InterPro" id="IPR011009">
    <property type="entry name" value="Kinase-like_dom_sf"/>
</dbReference>
<evidence type="ECO:0000313" key="9">
    <source>
        <dbReference type="Proteomes" id="UP000823749"/>
    </source>
</evidence>
<keyword evidence="4" id="KW-0732">Signal</keyword>
<keyword evidence="7" id="KW-0325">Glycoprotein</keyword>
<dbReference type="EMBL" id="JACTNZ010000011">
    <property type="protein sequence ID" value="KAG5524351.1"/>
    <property type="molecule type" value="Genomic_DNA"/>
</dbReference>
<accession>A0AAV6I6L9</accession>
<dbReference type="GO" id="GO:0016020">
    <property type="term" value="C:membrane"/>
    <property type="evidence" value="ECO:0007669"/>
    <property type="project" value="UniProtKB-SubCell"/>
</dbReference>
<keyword evidence="2" id="KW-0723">Serine/threonine-protein kinase</keyword>
<name>A0AAV6I6L9_9ERIC</name>
<evidence type="ECO:0000256" key="6">
    <source>
        <dbReference type="ARBA" id="ARBA00023136"/>
    </source>
</evidence>
<evidence type="ECO:0000256" key="4">
    <source>
        <dbReference type="ARBA" id="ARBA00022729"/>
    </source>
</evidence>
<evidence type="ECO:0000256" key="1">
    <source>
        <dbReference type="ARBA" id="ARBA00004479"/>
    </source>
</evidence>
<proteinExistence type="predicted"/>
<comment type="caution">
    <text evidence="8">The sequence shown here is derived from an EMBL/GenBank/DDBJ whole genome shotgun (WGS) entry which is preliminary data.</text>
</comment>
<evidence type="ECO:0000256" key="3">
    <source>
        <dbReference type="ARBA" id="ARBA00022692"/>
    </source>
</evidence>
<dbReference type="AlphaFoldDB" id="A0AAV6I6L9"/>
<dbReference type="SUPFAM" id="SSF56112">
    <property type="entry name" value="Protein kinase-like (PK-like)"/>
    <property type="match status" value="1"/>
</dbReference>
<sequence>MILSSGIEDKDRDIAQRMAMVALWCVQDSPDARPPMSDVVKMLEGGVEIMPPPKPFNYLFFVGINVLNPPTHTSNMSDYSTSDGTNSYWYKEHTTTIMAKYEIQIASS</sequence>
<keyword evidence="2" id="KW-0418">Kinase</keyword>
<keyword evidence="3" id="KW-0812">Transmembrane</keyword>
<dbReference type="Proteomes" id="UP000823749">
    <property type="component" value="Chromosome 11"/>
</dbReference>